<organism evidence="2 3">
    <name type="scientific">Ditylenchus destructor</name>
    <dbReference type="NCBI Taxonomy" id="166010"/>
    <lineage>
        <taxon>Eukaryota</taxon>
        <taxon>Metazoa</taxon>
        <taxon>Ecdysozoa</taxon>
        <taxon>Nematoda</taxon>
        <taxon>Chromadorea</taxon>
        <taxon>Rhabditida</taxon>
        <taxon>Tylenchina</taxon>
        <taxon>Tylenchomorpha</taxon>
        <taxon>Sphaerularioidea</taxon>
        <taxon>Anguinidae</taxon>
        <taxon>Anguininae</taxon>
        <taxon>Ditylenchus</taxon>
    </lineage>
</organism>
<feature type="transmembrane region" description="Helical" evidence="1">
    <location>
        <begin position="207"/>
        <end position="227"/>
    </location>
</feature>
<dbReference type="PANTHER" id="PTHR23021">
    <property type="entry name" value="SERPENTINE RECEPTOR, CLASS T"/>
    <property type="match status" value="1"/>
</dbReference>
<dbReference type="SUPFAM" id="SSF81321">
    <property type="entry name" value="Family A G protein-coupled receptor-like"/>
    <property type="match status" value="1"/>
</dbReference>
<keyword evidence="1" id="KW-0812">Transmembrane</keyword>
<dbReference type="EMBL" id="JAKKPZ010000062">
    <property type="protein sequence ID" value="KAI1704891.1"/>
    <property type="molecule type" value="Genomic_DNA"/>
</dbReference>
<feature type="transmembrane region" description="Helical" evidence="1">
    <location>
        <begin position="64"/>
        <end position="85"/>
    </location>
</feature>
<evidence type="ECO:0000256" key="1">
    <source>
        <dbReference type="SAM" id="Phobius"/>
    </source>
</evidence>
<dbReference type="InterPro" id="IPR019425">
    <property type="entry name" value="7TM_GPCR_serpentine_rcpt_Srt"/>
</dbReference>
<keyword evidence="3" id="KW-1185">Reference proteome</keyword>
<evidence type="ECO:0000313" key="2">
    <source>
        <dbReference type="EMBL" id="KAI1704891.1"/>
    </source>
</evidence>
<dbReference type="Pfam" id="PF10321">
    <property type="entry name" value="7TM_GPCR_Srt"/>
    <property type="match status" value="1"/>
</dbReference>
<keyword evidence="1" id="KW-0472">Membrane</keyword>
<proteinExistence type="predicted"/>
<reference evidence="2" key="1">
    <citation type="submission" date="2022-01" db="EMBL/GenBank/DDBJ databases">
        <title>Genome Sequence Resource for Two Populations of Ditylenchus destructor, the Migratory Endoparasitic Phytonematode.</title>
        <authorList>
            <person name="Zhang H."/>
            <person name="Lin R."/>
            <person name="Xie B."/>
        </authorList>
    </citation>
    <scope>NUCLEOTIDE SEQUENCE</scope>
    <source>
        <strain evidence="2">BazhouSP</strain>
    </source>
</reference>
<name>A0AAD4R2B1_9BILA</name>
<gene>
    <name evidence="2" type="ORF">DdX_13974</name>
</gene>
<comment type="caution">
    <text evidence="2">The sequence shown here is derived from an EMBL/GenBank/DDBJ whole genome shotgun (WGS) entry which is preliminary data.</text>
</comment>
<protein>
    <submittedName>
        <fullName evidence="2">Serpentine type 7TM GPCR chemoreceptor srt domain-containing protein</fullName>
    </submittedName>
</protein>
<feature type="transmembrane region" description="Helical" evidence="1">
    <location>
        <begin position="37"/>
        <end position="58"/>
    </location>
</feature>
<dbReference type="AlphaFoldDB" id="A0AAD4R2B1"/>
<feature type="transmembrane region" description="Helical" evidence="1">
    <location>
        <begin position="92"/>
        <end position="116"/>
    </location>
</feature>
<accession>A0AAD4R2B1</accession>
<feature type="transmembrane region" description="Helical" evidence="1">
    <location>
        <begin position="136"/>
        <end position="157"/>
    </location>
</feature>
<dbReference type="PANTHER" id="PTHR23021:SF11">
    <property type="entry name" value="SERPENTINE RECEPTOR, CLASS T"/>
    <property type="match status" value="1"/>
</dbReference>
<evidence type="ECO:0000313" key="3">
    <source>
        <dbReference type="Proteomes" id="UP001201812"/>
    </source>
</evidence>
<feature type="transmembrane region" description="Helical" evidence="1">
    <location>
        <begin position="268"/>
        <end position="294"/>
    </location>
</feature>
<feature type="transmembrane region" description="Helical" evidence="1">
    <location>
        <begin position="239"/>
        <end position="262"/>
    </location>
</feature>
<sequence>MEIFFFEPAVYERLYNCNIYNVDDVPLEQRVHKFEGITYIALAVLFQIFYIPCTLSIYKHLDQNCYKIMFCIAILDISCLCICGINDGYFALTGMVFCSSPSFVYISGNIGLWLWLTESTMDLVLAVNRCVEMYSTHLGFILFSGYKTWIWLVPPFLYGAYITIFHKSCLFNAIYASAFFNPHAGYIDDAGTTDYHNPFFAFHNLSILFGISGLYGIFLVAVVIKLMSVRGMAKISSSLLQTFLQVLVISLVNASAAGIYVYMQYFHVSPFLIVVGQYMWICAHGVPSLIFIIMNKTIRGDCIRMFCKLFGLKPPPAKTSYVSTTTTKT</sequence>
<dbReference type="Proteomes" id="UP001201812">
    <property type="component" value="Unassembled WGS sequence"/>
</dbReference>
<feature type="transmembrane region" description="Helical" evidence="1">
    <location>
        <begin position="169"/>
        <end position="187"/>
    </location>
</feature>
<keyword evidence="1" id="KW-1133">Transmembrane helix</keyword>